<evidence type="ECO:0000256" key="5">
    <source>
        <dbReference type="ARBA" id="ARBA00022777"/>
    </source>
</evidence>
<dbReference type="InterPro" id="IPR008271">
    <property type="entry name" value="Ser/Thr_kinase_AS"/>
</dbReference>
<keyword evidence="14" id="KW-1185">Reference proteome</keyword>
<evidence type="ECO:0000256" key="6">
    <source>
        <dbReference type="ARBA" id="ARBA00022840"/>
    </source>
</evidence>
<evidence type="ECO:0000256" key="9">
    <source>
        <dbReference type="ARBA" id="ARBA00059329"/>
    </source>
</evidence>
<keyword evidence="2 11" id="KW-0723">Serine/threonine-protein kinase</keyword>
<dbReference type="EC" id="2.7.11.1" evidence="1"/>
<comment type="similarity">
    <text evidence="11">Belongs to the protein kinase superfamily.</text>
</comment>
<evidence type="ECO:0000256" key="11">
    <source>
        <dbReference type="RuleBase" id="RU000304"/>
    </source>
</evidence>
<dbReference type="CDD" id="cd14132">
    <property type="entry name" value="STKc_CK2_alpha"/>
    <property type="match status" value="1"/>
</dbReference>
<dbReference type="InterPro" id="IPR045216">
    <property type="entry name" value="CK2_alpha"/>
</dbReference>
<keyword evidence="5" id="KW-0418">Kinase</keyword>
<keyword evidence="4 10" id="KW-0547">Nucleotide-binding</keyword>
<protein>
    <recommendedName>
        <fullName evidence="1">non-specific serine/threonine protein kinase</fullName>
        <ecNumber evidence="1">2.7.11.1</ecNumber>
    </recommendedName>
</protein>
<dbReference type="Pfam" id="PF00069">
    <property type="entry name" value="Pkinase"/>
    <property type="match status" value="1"/>
</dbReference>
<evidence type="ECO:0000256" key="10">
    <source>
        <dbReference type="PROSITE-ProRule" id="PRU10141"/>
    </source>
</evidence>
<dbReference type="Gene3D" id="3.30.200.20">
    <property type="entry name" value="Phosphorylase Kinase, domain 1"/>
    <property type="match status" value="1"/>
</dbReference>
<dbReference type="AlphaFoldDB" id="A0A1R2AUY3"/>
<evidence type="ECO:0000256" key="8">
    <source>
        <dbReference type="ARBA" id="ARBA00048679"/>
    </source>
</evidence>
<dbReference type="Gene3D" id="1.10.510.10">
    <property type="entry name" value="Transferase(Phosphotransferase) domain 1"/>
    <property type="match status" value="1"/>
</dbReference>
<feature type="binding site" evidence="10">
    <location>
        <position position="70"/>
    </location>
    <ligand>
        <name>ATP</name>
        <dbReference type="ChEBI" id="CHEBI:30616"/>
    </ligand>
</feature>
<dbReference type="FunFam" id="1.10.510.10:FF:000059">
    <property type="entry name" value="Casein kinase II subunit alpha"/>
    <property type="match status" value="1"/>
</dbReference>
<dbReference type="SUPFAM" id="SSF56112">
    <property type="entry name" value="Protein kinase-like (PK-like)"/>
    <property type="match status" value="1"/>
</dbReference>
<evidence type="ECO:0000313" key="13">
    <source>
        <dbReference type="EMBL" id="OMJ68333.1"/>
    </source>
</evidence>
<dbReference type="SMART" id="SM00220">
    <property type="entry name" value="S_TKc"/>
    <property type="match status" value="1"/>
</dbReference>
<evidence type="ECO:0000256" key="7">
    <source>
        <dbReference type="ARBA" id="ARBA00047899"/>
    </source>
</evidence>
<dbReference type="InterPro" id="IPR011009">
    <property type="entry name" value="Kinase-like_dom_sf"/>
</dbReference>
<comment type="caution">
    <text evidence="13">The sequence shown here is derived from an EMBL/GenBank/DDBJ whole genome shotgun (WGS) entry which is preliminary data.</text>
</comment>
<dbReference type="GO" id="GO:0004674">
    <property type="term" value="F:protein serine/threonine kinase activity"/>
    <property type="evidence" value="ECO:0007669"/>
    <property type="project" value="UniProtKB-KW"/>
</dbReference>
<dbReference type="PROSITE" id="PS00107">
    <property type="entry name" value="PROTEIN_KINASE_ATP"/>
    <property type="match status" value="1"/>
</dbReference>
<evidence type="ECO:0000259" key="12">
    <source>
        <dbReference type="PROSITE" id="PS50011"/>
    </source>
</evidence>
<reference evidence="13 14" key="1">
    <citation type="submission" date="2016-11" db="EMBL/GenBank/DDBJ databases">
        <title>The macronuclear genome of Stentor coeruleus: a giant cell with tiny introns.</title>
        <authorList>
            <person name="Slabodnick M."/>
            <person name="Ruby J.G."/>
            <person name="Reiff S.B."/>
            <person name="Swart E.C."/>
            <person name="Gosai S."/>
            <person name="Prabakaran S."/>
            <person name="Witkowska E."/>
            <person name="Larue G.E."/>
            <person name="Fisher S."/>
            <person name="Freeman R.M."/>
            <person name="Gunawardena J."/>
            <person name="Chu W."/>
            <person name="Stover N.A."/>
            <person name="Gregory B.D."/>
            <person name="Nowacki M."/>
            <person name="Derisi J."/>
            <person name="Roy S.W."/>
            <person name="Marshall W.F."/>
            <person name="Sood P."/>
        </authorList>
    </citation>
    <scope>NUCLEOTIDE SEQUENCE [LARGE SCALE GENOMIC DNA]</scope>
    <source>
        <strain evidence="13">WM001</strain>
    </source>
</reference>
<proteinExistence type="inferred from homology"/>
<dbReference type="FunFam" id="3.30.200.20:FF:000088">
    <property type="entry name" value="Casein kinase II subunit alpha"/>
    <property type="match status" value="1"/>
</dbReference>
<evidence type="ECO:0000256" key="2">
    <source>
        <dbReference type="ARBA" id="ARBA00022527"/>
    </source>
</evidence>
<evidence type="ECO:0000313" key="14">
    <source>
        <dbReference type="Proteomes" id="UP000187209"/>
    </source>
</evidence>
<evidence type="ECO:0000256" key="3">
    <source>
        <dbReference type="ARBA" id="ARBA00022679"/>
    </source>
</evidence>
<dbReference type="GO" id="GO:0005634">
    <property type="term" value="C:nucleus"/>
    <property type="evidence" value="ECO:0007669"/>
    <property type="project" value="TreeGrafter"/>
</dbReference>
<dbReference type="GO" id="GO:0051726">
    <property type="term" value="P:regulation of cell cycle"/>
    <property type="evidence" value="ECO:0007669"/>
    <property type="project" value="TreeGrafter"/>
</dbReference>
<dbReference type="PANTHER" id="PTHR24054">
    <property type="entry name" value="CASEIN KINASE II SUBUNIT ALPHA"/>
    <property type="match status" value="1"/>
</dbReference>
<dbReference type="OrthoDB" id="10254671at2759"/>
<keyword evidence="6 10" id="KW-0067">ATP-binding</keyword>
<dbReference type="InterPro" id="IPR017441">
    <property type="entry name" value="Protein_kinase_ATP_BS"/>
</dbReference>
<dbReference type="GO" id="GO:0005956">
    <property type="term" value="C:protein kinase CK2 complex"/>
    <property type="evidence" value="ECO:0007669"/>
    <property type="project" value="TreeGrafter"/>
</dbReference>
<gene>
    <name evidence="13" type="ORF">SteCoe_34252</name>
</gene>
<feature type="domain" description="Protein kinase" evidence="12">
    <location>
        <begin position="35"/>
        <end position="320"/>
    </location>
</feature>
<comment type="function">
    <text evidence="9">Casein kinases are operationally defined by their preferential utilization of acidic proteins such as caseins as substrates. The alpha chain contains the catalytic site.</text>
</comment>
<dbReference type="GO" id="GO:0005829">
    <property type="term" value="C:cytosol"/>
    <property type="evidence" value="ECO:0007669"/>
    <property type="project" value="TreeGrafter"/>
</dbReference>
<dbReference type="GO" id="GO:0005524">
    <property type="term" value="F:ATP binding"/>
    <property type="evidence" value="ECO:0007669"/>
    <property type="project" value="UniProtKB-UniRule"/>
</dbReference>
<evidence type="ECO:0000256" key="1">
    <source>
        <dbReference type="ARBA" id="ARBA00012513"/>
    </source>
</evidence>
<dbReference type="PROSITE" id="PS50011">
    <property type="entry name" value="PROTEIN_KINASE_DOM"/>
    <property type="match status" value="1"/>
</dbReference>
<dbReference type="PANTHER" id="PTHR24054:SF0">
    <property type="entry name" value="CASEIN KINASE II SUBUNIT ALPHA"/>
    <property type="match status" value="1"/>
</dbReference>
<name>A0A1R2AUY3_9CILI</name>
<comment type="catalytic activity">
    <reaction evidence="8">
        <text>L-seryl-[protein] + ATP = O-phospho-L-seryl-[protein] + ADP + H(+)</text>
        <dbReference type="Rhea" id="RHEA:17989"/>
        <dbReference type="Rhea" id="RHEA-COMP:9863"/>
        <dbReference type="Rhea" id="RHEA-COMP:11604"/>
        <dbReference type="ChEBI" id="CHEBI:15378"/>
        <dbReference type="ChEBI" id="CHEBI:29999"/>
        <dbReference type="ChEBI" id="CHEBI:30616"/>
        <dbReference type="ChEBI" id="CHEBI:83421"/>
        <dbReference type="ChEBI" id="CHEBI:456216"/>
        <dbReference type="EC" id="2.7.11.1"/>
    </reaction>
</comment>
<accession>A0A1R2AUY3</accession>
<dbReference type="EMBL" id="MPUH01001348">
    <property type="protein sequence ID" value="OMJ68333.1"/>
    <property type="molecule type" value="Genomic_DNA"/>
</dbReference>
<dbReference type="PROSITE" id="PS00108">
    <property type="entry name" value="PROTEIN_KINASE_ST"/>
    <property type="match status" value="1"/>
</dbReference>
<evidence type="ECO:0000256" key="4">
    <source>
        <dbReference type="ARBA" id="ARBA00022741"/>
    </source>
</evidence>
<keyword evidence="3" id="KW-0808">Transferase</keyword>
<organism evidence="13 14">
    <name type="scientific">Stentor coeruleus</name>
    <dbReference type="NCBI Taxonomy" id="5963"/>
    <lineage>
        <taxon>Eukaryota</taxon>
        <taxon>Sar</taxon>
        <taxon>Alveolata</taxon>
        <taxon>Ciliophora</taxon>
        <taxon>Postciliodesmatophora</taxon>
        <taxon>Heterotrichea</taxon>
        <taxon>Heterotrichida</taxon>
        <taxon>Stentoridae</taxon>
        <taxon>Stentor</taxon>
    </lineage>
</organism>
<dbReference type="Proteomes" id="UP000187209">
    <property type="component" value="Unassembled WGS sequence"/>
</dbReference>
<comment type="catalytic activity">
    <reaction evidence="7">
        <text>L-threonyl-[protein] + ATP = O-phospho-L-threonyl-[protein] + ADP + H(+)</text>
        <dbReference type="Rhea" id="RHEA:46608"/>
        <dbReference type="Rhea" id="RHEA-COMP:11060"/>
        <dbReference type="Rhea" id="RHEA-COMP:11605"/>
        <dbReference type="ChEBI" id="CHEBI:15378"/>
        <dbReference type="ChEBI" id="CHEBI:30013"/>
        <dbReference type="ChEBI" id="CHEBI:30616"/>
        <dbReference type="ChEBI" id="CHEBI:61977"/>
        <dbReference type="ChEBI" id="CHEBI:456216"/>
        <dbReference type="EC" id="2.7.11.1"/>
    </reaction>
</comment>
<sequence>MNRRPRLYADAVKSKDPNYSNYEDMKIDWNSTEPYEVIKKVGSGKYSEVFEGMDNRTDTKVIIKILRPVKVNRYNREIKILQNLQGGPNIIPLLDIVKDPLTKTPSLVFEYVNNTHFRTLFPKLSDFEARFYLYELLKALDYSHSNGIMHRDVKPQNVMIDHEKRKLRLIDWGLAEFYKPGTNYNVGVASRYFKGPELLVDDEYYDYSLDSWSIGAMMGGMIFHKDPFFHGWNNYDQLLKIAKILGTKELIEYVEKYKIEMEPELRKELTRNNPRPLTRLITKENRHLLSIEAFDLFTKFLRYDPADRILPFEAMAHEYFAPVRRMYEQIADNEVEEAAPWTETGLIILNNSIKDSE</sequence>
<dbReference type="InterPro" id="IPR000719">
    <property type="entry name" value="Prot_kinase_dom"/>
</dbReference>